<name>A0A0K1Q2D0_9BACT</name>
<gene>
    <name evidence="2" type="ORF">AKJ09_06460</name>
</gene>
<feature type="compositionally biased region" description="Basic residues" evidence="1">
    <location>
        <begin position="8"/>
        <end position="17"/>
    </location>
</feature>
<accession>A0A0K1Q2D0</accession>
<evidence type="ECO:0000313" key="2">
    <source>
        <dbReference type="EMBL" id="AKU99796.1"/>
    </source>
</evidence>
<dbReference type="Proteomes" id="UP000064967">
    <property type="component" value="Chromosome"/>
</dbReference>
<evidence type="ECO:0000313" key="3">
    <source>
        <dbReference type="Proteomes" id="UP000064967"/>
    </source>
</evidence>
<reference evidence="2 3" key="1">
    <citation type="submission" date="2015-08" db="EMBL/GenBank/DDBJ databases">
        <authorList>
            <person name="Babu N.S."/>
            <person name="Beckwith C.J."/>
            <person name="Beseler K.G."/>
            <person name="Brison A."/>
            <person name="Carone J.V."/>
            <person name="Caskin T.P."/>
            <person name="Diamond M."/>
            <person name="Durham M.E."/>
            <person name="Foxe J.M."/>
            <person name="Go M."/>
            <person name="Henderson B.A."/>
            <person name="Jones I.B."/>
            <person name="McGettigan J.A."/>
            <person name="Micheletti S.J."/>
            <person name="Nasrallah M.E."/>
            <person name="Ortiz D."/>
            <person name="Piller C.R."/>
            <person name="Privatt S.R."/>
            <person name="Schneider S.L."/>
            <person name="Sharp S."/>
            <person name="Smith T.C."/>
            <person name="Stanton J.D."/>
            <person name="Ullery H.E."/>
            <person name="Wilson R.J."/>
            <person name="Serrano M.G."/>
            <person name="Buck G."/>
            <person name="Lee V."/>
            <person name="Wang Y."/>
            <person name="Carvalho R."/>
            <person name="Voegtly L."/>
            <person name="Shi R."/>
            <person name="Duckworth R."/>
            <person name="Johnson A."/>
            <person name="Loviza R."/>
            <person name="Walstead R."/>
            <person name="Shah Z."/>
            <person name="Kiflezghi M."/>
            <person name="Wade K."/>
            <person name="Ball S.L."/>
            <person name="Bradley K.W."/>
            <person name="Asai D.J."/>
            <person name="Bowman C.A."/>
            <person name="Russell D.A."/>
            <person name="Pope W.H."/>
            <person name="Jacobs-Sera D."/>
            <person name="Hendrix R.W."/>
            <person name="Hatfull G.F."/>
        </authorList>
    </citation>
    <scope>NUCLEOTIDE SEQUENCE [LARGE SCALE GENOMIC DNA]</scope>
    <source>
        <strain evidence="2 3">DSM 27648</strain>
    </source>
</reference>
<proteinExistence type="predicted"/>
<dbReference type="AlphaFoldDB" id="A0A0K1Q2D0"/>
<sequence length="44" mass="4969">MTTAGRRVLGRRGHREGHRIGTGAFRPFGHERRGRRTAGRLRAS</sequence>
<dbReference type="KEGG" id="llu:AKJ09_06460"/>
<keyword evidence="3" id="KW-1185">Reference proteome</keyword>
<organism evidence="2 3">
    <name type="scientific">Labilithrix luteola</name>
    <dbReference type="NCBI Taxonomy" id="1391654"/>
    <lineage>
        <taxon>Bacteria</taxon>
        <taxon>Pseudomonadati</taxon>
        <taxon>Myxococcota</taxon>
        <taxon>Polyangia</taxon>
        <taxon>Polyangiales</taxon>
        <taxon>Labilitrichaceae</taxon>
        <taxon>Labilithrix</taxon>
    </lineage>
</organism>
<evidence type="ECO:0000256" key="1">
    <source>
        <dbReference type="SAM" id="MobiDB-lite"/>
    </source>
</evidence>
<dbReference type="STRING" id="1391654.AKJ09_06460"/>
<feature type="region of interest" description="Disordered" evidence="1">
    <location>
        <begin position="1"/>
        <end position="44"/>
    </location>
</feature>
<protein>
    <submittedName>
        <fullName evidence="2">Uncharacterized protein</fullName>
    </submittedName>
</protein>
<feature type="compositionally biased region" description="Basic residues" evidence="1">
    <location>
        <begin position="32"/>
        <end position="44"/>
    </location>
</feature>
<dbReference type="EMBL" id="CP012333">
    <property type="protein sequence ID" value="AKU99796.1"/>
    <property type="molecule type" value="Genomic_DNA"/>
</dbReference>